<sequence length="77" mass="8862">MSRENGFISVGSARFILGIGVIIIKERDIVCDGSTYGRESMRMVFYLCWFFDKIDVCVLLGYVYMMCASKKGREEEK</sequence>
<reference evidence="2" key="1">
    <citation type="journal article" date="2023" name="Mol. Phylogenet. Evol.">
        <title>Genome-scale phylogeny and comparative genomics of the fungal order Sordariales.</title>
        <authorList>
            <person name="Hensen N."/>
            <person name="Bonometti L."/>
            <person name="Westerberg I."/>
            <person name="Brannstrom I.O."/>
            <person name="Guillou S."/>
            <person name="Cros-Aarteil S."/>
            <person name="Calhoun S."/>
            <person name="Haridas S."/>
            <person name="Kuo A."/>
            <person name="Mondo S."/>
            <person name="Pangilinan J."/>
            <person name="Riley R."/>
            <person name="LaButti K."/>
            <person name="Andreopoulos B."/>
            <person name="Lipzen A."/>
            <person name="Chen C."/>
            <person name="Yan M."/>
            <person name="Daum C."/>
            <person name="Ng V."/>
            <person name="Clum A."/>
            <person name="Steindorff A."/>
            <person name="Ohm R.A."/>
            <person name="Martin F."/>
            <person name="Silar P."/>
            <person name="Natvig D.O."/>
            <person name="Lalanne C."/>
            <person name="Gautier V."/>
            <person name="Ament-Velasquez S.L."/>
            <person name="Kruys A."/>
            <person name="Hutchinson M.I."/>
            <person name="Powell A.J."/>
            <person name="Barry K."/>
            <person name="Miller A.N."/>
            <person name="Grigoriev I.V."/>
            <person name="Debuchy R."/>
            <person name="Gladieux P."/>
            <person name="Hiltunen Thoren M."/>
            <person name="Johannesson H."/>
        </authorList>
    </citation>
    <scope>NUCLEOTIDE SEQUENCE</scope>
    <source>
        <strain evidence="2">CBS 990.96</strain>
    </source>
</reference>
<evidence type="ECO:0000313" key="2">
    <source>
        <dbReference type="EMBL" id="KAK4229466.1"/>
    </source>
</evidence>
<keyword evidence="1" id="KW-0812">Transmembrane</keyword>
<evidence type="ECO:0000313" key="3">
    <source>
        <dbReference type="Proteomes" id="UP001301958"/>
    </source>
</evidence>
<gene>
    <name evidence="2" type="ORF">QBC38DRAFT_472476</name>
</gene>
<dbReference type="AlphaFoldDB" id="A0AAN7BU25"/>
<proteinExistence type="predicted"/>
<comment type="caution">
    <text evidence="2">The sequence shown here is derived from an EMBL/GenBank/DDBJ whole genome shotgun (WGS) entry which is preliminary data.</text>
</comment>
<accession>A0AAN7BU25</accession>
<keyword evidence="1" id="KW-0472">Membrane</keyword>
<dbReference type="Proteomes" id="UP001301958">
    <property type="component" value="Unassembled WGS sequence"/>
</dbReference>
<protein>
    <submittedName>
        <fullName evidence="2">Uncharacterized protein</fullName>
    </submittedName>
</protein>
<reference evidence="2" key="2">
    <citation type="submission" date="2023-05" db="EMBL/GenBank/DDBJ databases">
        <authorList>
            <consortium name="Lawrence Berkeley National Laboratory"/>
            <person name="Steindorff A."/>
            <person name="Hensen N."/>
            <person name="Bonometti L."/>
            <person name="Westerberg I."/>
            <person name="Brannstrom I.O."/>
            <person name="Guillou S."/>
            <person name="Cros-Aarteil S."/>
            <person name="Calhoun S."/>
            <person name="Haridas S."/>
            <person name="Kuo A."/>
            <person name="Mondo S."/>
            <person name="Pangilinan J."/>
            <person name="Riley R."/>
            <person name="Labutti K."/>
            <person name="Andreopoulos B."/>
            <person name="Lipzen A."/>
            <person name="Chen C."/>
            <person name="Yanf M."/>
            <person name="Daum C."/>
            <person name="Ng V."/>
            <person name="Clum A."/>
            <person name="Ohm R."/>
            <person name="Martin F."/>
            <person name="Silar P."/>
            <person name="Natvig D."/>
            <person name="Lalanne C."/>
            <person name="Gautier V."/>
            <person name="Ament-Velasquez S.L."/>
            <person name="Kruys A."/>
            <person name="Hutchinson M.I."/>
            <person name="Powell A.J."/>
            <person name="Barry K."/>
            <person name="Miller A.N."/>
            <person name="Grigoriev I.V."/>
            <person name="Debuchy R."/>
            <person name="Gladieux P."/>
            <person name="Thoren M.H."/>
            <person name="Johannesson H."/>
        </authorList>
    </citation>
    <scope>NUCLEOTIDE SEQUENCE</scope>
    <source>
        <strain evidence="2">CBS 990.96</strain>
    </source>
</reference>
<evidence type="ECO:0000256" key="1">
    <source>
        <dbReference type="SAM" id="Phobius"/>
    </source>
</evidence>
<feature type="transmembrane region" description="Helical" evidence="1">
    <location>
        <begin position="44"/>
        <end position="65"/>
    </location>
</feature>
<feature type="transmembrane region" description="Helical" evidence="1">
    <location>
        <begin position="6"/>
        <end position="24"/>
    </location>
</feature>
<keyword evidence="1" id="KW-1133">Transmembrane helix</keyword>
<name>A0AAN7BU25_9PEZI</name>
<organism evidence="2 3">
    <name type="scientific">Podospora fimiseda</name>
    <dbReference type="NCBI Taxonomy" id="252190"/>
    <lineage>
        <taxon>Eukaryota</taxon>
        <taxon>Fungi</taxon>
        <taxon>Dikarya</taxon>
        <taxon>Ascomycota</taxon>
        <taxon>Pezizomycotina</taxon>
        <taxon>Sordariomycetes</taxon>
        <taxon>Sordariomycetidae</taxon>
        <taxon>Sordariales</taxon>
        <taxon>Podosporaceae</taxon>
        <taxon>Podospora</taxon>
    </lineage>
</organism>
<dbReference type="EMBL" id="MU865308">
    <property type="protein sequence ID" value="KAK4229466.1"/>
    <property type="molecule type" value="Genomic_DNA"/>
</dbReference>
<keyword evidence="3" id="KW-1185">Reference proteome</keyword>